<comment type="caution">
    <text evidence="1">The sequence shown here is derived from an EMBL/GenBank/DDBJ whole genome shotgun (WGS) entry which is preliminary data.</text>
</comment>
<protein>
    <submittedName>
        <fullName evidence="1">Uncharacterized protein</fullName>
    </submittedName>
</protein>
<dbReference type="EMBL" id="NUEL01000106">
    <property type="protein sequence ID" value="PEI98323.1"/>
    <property type="molecule type" value="Genomic_DNA"/>
</dbReference>
<dbReference type="AlphaFoldDB" id="A0A2A7VQI3"/>
<organism evidence="1 2">
    <name type="scientific">Bacillus wiedmannii</name>
    <dbReference type="NCBI Taxonomy" id="1890302"/>
    <lineage>
        <taxon>Bacteria</taxon>
        <taxon>Bacillati</taxon>
        <taxon>Bacillota</taxon>
        <taxon>Bacilli</taxon>
        <taxon>Bacillales</taxon>
        <taxon>Bacillaceae</taxon>
        <taxon>Bacillus</taxon>
        <taxon>Bacillus cereus group</taxon>
    </lineage>
</organism>
<evidence type="ECO:0000313" key="1">
    <source>
        <dbReference type="EMBL" id="PEI98323.1"/>
    </source>
</evidence>
<sequence length="68" mass="7501">MSNDWLNGAKTRKSRILKAVDGDAKLASKITKALQDQEVERVLSKVDSSGNVKTFRIDAKGDIIGEWP</sequence>
<accession>A0A2A7VQI3</accession>
<proteinExistence type="predicted"/>
<dbReference type="Proteomes" id="UP000220045">
    <property type="component" value="Unassembled WGS sequence"/>
</dbReference>
<gene>
    <name evidence="1" type="ORF">CN684_31755</name>
</gene>
<evidence type="ECO:0000313" key="2">
    <source>
        <dbReference type="Proteomes" id="UP000220045"/>
    </source>
</evidence>
<reference evidence="1 2" key="1">
    <citation type="submission" date="2017-09" db="EMBL/GenBank/DDBJ databases">
        <title>Large-scale bioinformatics analysis of Bacillus genomes uncovers conserved roles of natural products in bacterial physiology.</title>
        <authorList>
            <consortium name="Agbiome Team Llc"/>
            <person name="Bleich R.M."/>
            <person name="Grubbs K.J."/>
            <person name="Santa Maria K.C."/>
            <person name="Allen S.E."/>
            <person name="Farag S."/>
            <person name="Shank E.A."/>
            <person name="Bowers A."/>
        </authorList>
    </citation>
    <scope>NUCLEOTIDE SEQUENCE [LARGE SCALE GENOMIC DNA]</scope>
    <source>
        <strain evidence="1 2">AFS004017</strain>
    </source>
</reference>
<name>A0A2A7VQI3_9BACI</name>